<dbReference type="EMBL" id="RYZI01000328">
    <property type="protein sequence ID" value="RWA06531.1"/>
    <property type="molecule type" value="Genomic_DNA"/>
</dbReference>
<keyword evidence="2" id="KW-0472">Membrane</keyword>
<feature type="region of interest" description="Disordered" evidence="1">
    <location>
        <begin position="125"/>
        <end position="163"/>
    </location>
</feature>
<accession>A0A439CWY2</accession>
<gene>
    <name evidence="3" type="ORF">EKO27_g8572</name>
</gene>
<reference evidence="3 4" key="1">
    <citation type="submission" date="2018-12" db="EMBL/GenBank/DDBJ databases">
        <title>Draft genome sequence of Xylaria grammica IHI A82.</title>
        <authorList>
            <person name="Buettner E."/>
            <person name="Kellner H."/>
        </authorList>
    </citation>
    <scope>NUCLEOTIDE SEQUENCE [LARGE SCALE GENOMIC DNA]</scope>
    <source>
        <strain evidence="3 4">IHI A82</strain>
    </source>
</reference>
<evidence type="ECO:0000313" key="4">
    <source>
        <dbReference type="Proteomes" id="UP000286045"/>
    </source>
</evidence>
<protein>
    <recommendedName>
        <fullName evidence="5">Mid2 domain-containing protein</fullName>
    </recommendedName>
</protein>
<name>A0A439CWY2_9PEZI</name>
<dbReference type="AlphaFoldDB" id="A0A439CWY2"/>
<evidence type="ECO:0000256" key="2">
    <source>
        <dbReference type="SAM" id="Phobius"/>
    </source>
</evidence>
<evidence type="ECO:0008006" key="5">
    <source>
        <dbReference type="Google" id="ProtNLM"/>
    </source>
</evidence>
<evidence type="ECO:0000256" key="1">
    <source>
        <dbReference type="SAM" id="MobiDB-lite"/>
    </source>
</evidence>
<keyword evidence="4" id="KW-1185">Reference proteome</keyword>
<keyword evidence="2" id="KW-0812">Transmembrane</keyword>
<sequence>MARPLQANISTIRLAKTIHRYVILHTIMSELNSITRLLCVRPAGTRHVAISEAEPFRRPARHVAHPQETETWSTLSCISYAQSSIYVTVPDNAYQVWSRVVQIQPIINAAAVNVRWQPTDFVITTSQTTPTTPSPSSSVSFTTSSPTKGPVASDGPTPPTQGISTGTKIGIGVGVGGGALGFILASTLYFLRARRNKKRKVIEKLGDIPSTNTNNNGASPNLMKPDAPAEMWVVHQAELQTTDNTPEMSTVSNIHEINGSTPAVYPSHNSPWRSAQTYKRWSTHELPAD</sequence>
<organism evidence="3 4">
    <name type="scientific">Xylaria grammica</name>
    <dbReference type="NCBI Taxonomy" id="363999"/>
    <lineage>
        <taxon>Eukaryota</taxon>
        <taxon>Fungi</taxon>
        <taxon>Dikarya</taxon>
        <taxon>Ascomycota</taxon>
        <taxon>Pezizomycotina</taxon>
        <taxon>Sordariomycetes</taxon>
        <taxon>Xylariomycetidae</taxon>
        <taxon>Xylariales</taxon>
        <taxon>Xylariaceae</taxon>
        <taxon>Xylaria</taxon>
    </lineage>
</organism>
<evidence type="ECO:0000313" key="3">
    <source>
        <dbReference type="EMBL" id="RWA06531.1"/>
    </source>
</evidence>
<comment type="caution">
    <text evidence="3">The sequence shown here is derived from an EMBL/GenBank/DDBJ whole genome shotgun (WGS) entry which is preliminary data.</text>
</comment>
<dbReference type="Proteomes" id="UP000286045">
    <property type="component" value="Unassembled WGS sequence"/>
</dbReference>
<keyword evidence="2" id="KW-1133">Transmembrane helix</keyword>
<dbReference type="STRING" id="363999.A0A439CWY2"/>
<feature type="transmembrane region" description="Helical" evidence="2">
    <location>
        <begin position="169"/>
        <end position="191"/>
    </location>
</feature>
<proteinExistence type="predicted"/>
<feature type="compositionally biased region" description="Low complexity" evidence="1">
    <location>
        <begin position="125"/>
        <end position="147"/>
    </location>
</feature>